<keyword evidence="2" id="KW-0597">Phosphoprotein</keyword>
<dbReference type="GO" id="GO:0016020">
    <property type="term" value="C:membrane"/>
    <property type="evidence" value="ECO:0007669"/>
    <property type="project" value="UniProtKB-SubCell"/>
</dbReference>
<proteinExistence type="predicted"/>
<dbReference type="AlphaFoldDB" id="A0A9D1DFJ7"/>
<reference evidence="7" key="2">
    <citation type="journal article" date="2021" name="PeerJ">
        <title>Extensive microbial diversity within the chicken gut microbiome revealed by metagenomics and culture.</title>
        <authorList>
            <person name="Gilroy R."/>
            <person name="Ravi A."/>
            <person name="Getino M."/>
            <person name="Pursley I."/>
            <person name="Horton D.L."/>
            <person name="Alikhan N.F."/>
            <person name="Baker D."/>
            <person name="Gharbi K."/>
            <person name="Hall N."/>
            <person name="Watson M."/>
            <person name="Adriaenssens E.M."/>
            <person name="Foster-Nyarko E."/>
            <person name="Jarju S."/>
            <person name="Secka A."/>
            <person name="Antonio M."/>
            <person name="Oren A."/>
            <person name="Chaudhuri R.R."/>
            <person name="La Ragione R."/>
            <person name="Hildebrand F."/>
            <person name="Pallen M.J."/>
        </authorList>
    </citation>
    <scope>NUCLEOTIDE SEQUENCE</scope>
    <source>
        <strain evidence="7">ChiSxjej1B13-7958</strain>
    </source>
</reference>
<evidence type="ECO:0000256" key="3">
    <source>
        <dbReference type="ARBA" id="ARBA00022679"/>
    </source>
</evidence>
<keyword evidence="3" id="KW-0808">Transferase</keyword>
<dbReference type="CDD" id="cd06225">
    <property type="entry name" value="HAMP"/>
    <property type="match status" value="1"/>
</dbReference>
<dbReference type="InterPro" id="IPR050640">
    <property type="entry name" value="Bact_2-comp_sensor_kinase"/>
</dbReference>
<dbReference type="Proteomes" id="UP000824242">
    <property type="component" value="Unassembled WGS sequence"/>
</dbReference>
<dbReference type="PANTHER" id="PTHR34220">
    <property type="entry name" value="SENSOR HISTIDINE KINASE YPDA"/>
    <property type="match status" value="1"/>
</dbReference>
<reference evidence="7" key="1">
    <citation type="submission" date="2020-10" db="EMBL/GenBank/DDBJ databases">
        <authorList>
            <person name="Gilroy R."/>
        </authorList>
    </citation>
    <scope>NUCLEOTIDE SEQUENCE</scope>
    <source>
        <strain evidence="7">ChiSxjej1B13-7958</strain>
    </source>
</reference>
<dbReference type="EMBL" id="DVGZ01000052">
    <property type="protein sequence ID" value="HIR47039.1"/>
    <property type="molecule type" value="Genomic_DNA"/>
</dbReference>
<keyword evidence="5" id="KW-0812">Transmembrane</keyword>
<dbReference type="Gene3D" id="6.10.340.10">
    <property type="match status" value="1"/>
</dbReference>
<dbReference type="Gene3D" id="3.30.565.10">
    <property type="entry name" value="Histidine kinase-like ATPase, C-terminal domain"/>
    <property type="match status" value="1"/>
</dbReference>
<dbReference type="GO" id="GO:0000155">
    <property type="term" value="F:phosphorelay sensor kinase activity"/>
    <property type="evidence" value="ECO:0007669"/>
    <property type="project" value="InterPro"/>
</dbReference>
<keyword evidence="5" id="KW-0472">Membrane</keyword>
<dbReference type="PANTHER" id="PTHR34220:SF7">
    <property type="entry name" value="SENSOR HISTIDINE KINASE YPDA"/>
    <property type="match status" value="1"/>
</dbReference>
<sequence length="595" mass="67435">MQRQTIRRQLNTVAAVVVLSFIVVGILTAHFLTEILISKNAEYTQYTTDKYAQEVRYIHNKAQAVMNFLQYSAEIHSYFEQEQTSNEYAIYRDMDEFLTSVYLIYPELDDIALLGRRQDRTKLRGEDIQIMLERYNDKQQTSCVGIFVQKDDGRPSTPWKYEVLAFVSNLYGTSFDNSYAKPVGQCILTIRIDELMYEDLDQGETSFFLVDSHGVAAPLNANAKNLETLPDEITEESFEGEKSVGQYLLISKQIDDCNIRIVSCTDKNSLLSDVGYMQWLLFLICGMSVALLFITLILIHRSLVRPIYALHYYMHEITSGNYTHIKKKIQVNGNCEMQELAADLNALIDEFELRSHRLFETTERMYGLEIEKQKAEISFLRSQINPHFLYNSLETIRGLCNRGGLFTASGIATALGKIFRYSIKGGSTVKLRDEIDAAKAYIGIQSARFSDKVQVIYHFDPDTLEVPVIKMILQPLLENTFKYAVEPRNEQTTLYISSALIDGALVITVYDDGEGISPERLAELRAQLDAAQTFSGTSDHIGLCNVHLRIRMMYGPPYGLTIDSTPNEGTKVTLRLAPKLPDTPQLPQSGGDTDA</sequence>
<dbReference type="SUPFAM" id="SSF55874">
    <property type="entry name" value="ATPase domain of HSP90 chaperone/DNA topoisomerase II/histidine kinase"/>
    <property type="match status" value="1"/>
</dbReference>
<evidence type="ECO:0000256" key="5">
    <source>
        <dbReference type="SAM" id="Phobius"/>
    </source>
</evidence>
<comment type="subcellular location">
    <subcellularLocation>
        <location evidence="1">Membrane</location>
    </subcellularLocation>
</comment>
<dbReference type="InterPro" id="IPR010559">
    <property type="entry name" value="Sig_transdc_His_kin_internal"/>
</dbReference>
<keyword evidence="5" id="KW-1133">Transmembrane helix</keyword>
<accession>A0A9D1DFJ7</accession>
<feature type="domain" description="HAMP" evidence="6">
    <location>
        <begin position="301"/>
        <end position="356"/>
    </location>
</feature>
<dbReference type="InterPro" id="IPR036890">
    <property type="entry name" value="HATPase_C_sf"/>
</dbReference>
<comment type="caution">
    <text evidence="7">The sequence shown here is derived from an EMBL/GenBank/DDBJ whole genome shotgun (WGS) entry which is preliminary data.</text>
</comment>
<keyword evidence="4 7" id="KW-0418">Kinase</keyword>
<feature type="transmembrane region" description="Helical" evidence="5">
    <location>
        <begin position="12"/>
        <end position="32"/>
    </location>
</feature>
<dbReference type="InterPro" id="IPR003660">
    <property type="entry name" value="HAMP_dom"/>
</dbReference>
<dbReference type="Pfam" id="PF02518">
    <property type="entry name" value="HATPase_c"/>
    <property type="match status" value="1"/>
</dbReference>
<evidence type="ECO:0000313" key="7">
    <source>
        <dbReference type="EMBL" id="HIR47039.1"/>
    </source>
</evidence>
<organism evidence="7 8">
    <name type="scientific">Candidatus Caccousia avicola</name>
    <dbReference type="NCBI Taxonomy" id="2840721"/>
    <lineage>
        <taxon>Bacteria</taxon>
        <taxon>Bacillati</taxon>
        <taxon>Bacillota</taxon>
        <taxon>Clostridia</taxon>
        <taxon>Eubacteriales</taxon>
        <taxon>Oscillospiraceae</taxon>
        <taxon>Oscillospiraceae incertae sedis</taxon>
        <taxon>Candidatus Caccousia</taxon>
    </lineage>
</organism>
<dbReference type="PROSITE" id="PS50885">
    <property type="entry name" value="HAMP"/>
    <property type="match status" value="1"/>
</dbReference>
<feature type="transmembrane region" description="Helical" evidence="5">
    <location>
        <begin position="276"/>
        <end position="299"/>
    </location>
</feature>
<evidence type="ECO:0000256" key="1">
    <source>
        <dbReference type="ARBA" id="ARBA00004370"/>
    </source>
</evidence>
<evidence type="ECO:0000256" key="2">
    <source>
        <dbReference type="ARBA" id="ARBA00022553"/>
    </source>
</evidence>
<dbReference type="InterPro" id="IPR003594">
    <property type="entry name" value="HATPase_dom"/>
</dbReference>
<evidence type="ECO:0000313" key="8">
    <source>
        <dbReference type="Proteomes" id="UP000824242"/>
    </source>
</evidence>
<dbReference type="Pfam" id="PF06580">
    <property type="entry name" value="His_kinase"/>
    <property type="match status" value="1"/>
</dbReference>
<evidence type="ECO:0000256" key="4">
    <source>
        <dbReference type="ARBA" id="ARBA00022777"/>
    </source>
</evidence>
<gene>
    <name evidence="7" type="ORF">IAB89_05190</name>
</gene>
<protein>
    <submittedName>
        <fullName evidence="7">Histidine kinase</fullName>
    </submittedName>
</protein>
<name>A0A9D1DFJ7_9FIRM</name>
<evidence type="ECO:0000259" key="6">
    <source>
        <dbReference type="PROSITE" id="PS50885"/>
    </source>
</evidence>